<accession>B9TAE9</accession>
<dbReference type="AlphaFoldDB" id="B9TAE9"/>
<name>B9TAE9_RICCO</name>
<sequence>MPSKLSWLDHDAAAAQRSLQILSYFEEREARDELGIGGIRDAVADQLFPGTSTIQTRLRYVFFVPWLFDQLEAKSTASSNFPDAARESENRLLAALIENTKAAEPGVIGREAGSSLKRLPSSVYWATLGSWGMRKADSSIQQYFALADRRYELRRQQRRRHDGDAHDGDATGRVWHAQLARLRPDDFPRCATLKLSRSEAEFLLDRWKLAHPESLLSWLAIDLAEGGAMPEAERIWEHPRKGAFPQPIQVLIEDARCFDALIHGAALLYNLQLAELDTRIDLAEEYKARLESWASSDLSACAAWKLDEFWTRVVGKGHSITDKTQRFVRSWLALALRDRERIAESAECRALVKARECDLKKERSRFTNRAALSQWGGKAGLVPLSYRWPIASNFLHEWHDGWKAA</sequence>
<proteinExistence type="predicted"/>
<dbReference type="InterPro" id="IPR045941">
    <property type="entry name" value="DUF6361"/>
</dbReference>
<dbReference type="EMBL" id="EQ975731">
    <property type="protein sequence ID" value="EEF27163.1"/>
    <property type="molecule type" value="Genomic_DNA"/>
</dbReference>
<evidence type="ECO:0000313" key="2">
    <source>
        <dbReference type="Proteomes" id="UP000008311"/>
    </source>
</evidence>
<evidence type="ECO:0000313" key="1">
    <source>
        <dbReference type="EMBL" id="EEF27163.1"/>
    </source>
</evidence>
<gene>
    <name evidence="1" type="ORF">RCOM_0020370</name>
</gene>
<dbReference type="Proteomes" id="UP000008311">
    <property type="component" value="Unassembled WGS sequence"/>
</dbReference>
<dbReference type="Pfam" id="PF19888">
    <property type="entry name" value="DUF6361"/>
    <property type="match status" value="1"/>
</dbReference>
<keyword evidence="2" id="KW-1185">Reference proteome</keyword>
<dbReference type="STRING" id="3988.B9TAE9"/>
<protein>
    <submittedName>
        <fullName evidence="1">Uncharacterized protein</fullName>
    </submittedName>
</protein>
<dbReference type="InParanoid" id="B9TAE9"/>
<reference evidence="2" key="1">
    <citation type="journal article" date="2010" name="Nat. Biotechnol.">
        <title>Draft genome sequence of the oilseed species Ricinus communis.</title>
        <authorList>
            <person name="Chan A.P."/>
            <person name="Crabtree J."/>
            <person name="Zhao Q."/>
            <person name="Lorenzi H."/>
            <person name="Orvis J."/>
            <person name="Puiu D."/>
            <person name="Melake-Berhan A."/>
            <person name="Jones K.M."/>
            <person name="Redman J."/>
            <person name="Chen G."/>
            <person name="Cahoon E.B."/>
            <person name="Gedil M."/>
            <person name="Stanke M."/>
            <person name="Haas B.J."/>
            <person name="Wortman J.R."/>
            <person name="Fraser-Liggett C.M."/>
            <person name="Ravel J."/>
            <person name="Rabinowicz P.D."/>
        </authorList>
    </citation>
    <scope>NUCLEOTIDE SEQUENCE [LARGE SCALE GENOMIC DNA]</scope>
    <source>
        <strain evidence="2">cv. Hale</strain>
    </source>
</reference>
<organism evidence="1 2">
    <name type="scientific">Ricinus communis</name>
    <name type="common">Castor bean</name>
    <dbReference type="NCBI Taxonomy" id="3988"/>
    <lineage>
        <taxon>Eukaryota</taxon>
        <taxon>Viridiplantae</taxon>
        <taxon>Streptophyta</taxon>
        <taxon>Embryophyta</taxon>
        <taxon>Tracheophyta</taxon>
        <taxon>Spermatophyta</taxon>
        <taxon>Magnoliopsida</taxon>
        <taxon>eudicotyledons</taxon>
        <taxon>Gunneridae</taxon>
        <taxon>Pentapetalae</taxon>
        <taxon>rosids</taxon>
        <taxon>fabids</taxon>
        <taxon>Malpighiales</taxon>
        <taxon>Euphorbiaceae</taxon>
        <taxon>Acalyphoideae</taxon>
        <taxon>Acalypheae</taxon>
        <taxon>Ricinus</taxon>
    </lineage>
</organism>